<evidence type="ECO:0000256" key="8">
    <source>
        <dbReference type="ARBA" id="ARBA00022840"/>
    </source>
</evidence>
<dbReference type="PANTHER" id="PTHR33540:SF2">
    <property type="entry name" value="TRNA THREONYLCARBAMOYLADENOSINE BIOSYNTHESIS PROTEIN TSAE"/>
    <property type="match status" value="1"/>
</dbReference>
<keyword evidence="11" id="KW-0418">Kinase</keyword>
<evidence type="ECO:0000256" key="9">
    <source>
        <dbReference type="ARBA" id="ARBA00022842"/>
    </source>
</evidence>
<protein>
    <recommendedName>
        <fullName evidence="3">tRNA threonylcarbamoyladenosine biosynthesis protein TsaE</fullName>
    </recommendedName>
    <alternativeName>
        <fullName evidence="10">t(6)A37 threonylcarbamoyladenosine biosynthesis protein TsaE</fullName>
    </alternativeName>
</protein>
<name>A0A1X4NJG1_9RHOB</name>
<dbReference type="NCBIfam" id="TIGR00150">
    <property type="entry name" value="T6A_YjeE"/>
    <property type="match status" value="1"/>
</dbReference>
<accession>A0A1X4NJG1</accession>
<keyword evidence="8" id="KW-0067">ATP-binding</keyword>
<dbReference type="RefSeq" id="WP_085638153.1">
    <property type="nucleotide sequence ID" value="NZ_JFKC01000012.1"/>
</dbReference>
<evidence type="ECO:0000256" key="4">
    <source>
        <dbReference type="ARBA" id="ARBA00022490"/>
    </source>
</evidence>
<dbReference type="GO" id="GO:0016301">
    <property type="term" value="F:kinase activity"/>
    <property type="evidence" value="ECO:0007669"/>
    <property type="project" value="UniProtKB-KW"/>
</dbReference>
<keyword evidence="11" id="KW-0808">Transferase</keyword>
<evidence type="ECO:0000256" key="5">
    <source>
        <dbReference type="ARBA" id="ARBA00022694"/>
    </source>
</evidence>
<evidence type="ECO:0000313" key="11">
    <source>
        <dbReference type="EMBL" id="OSQ49858.1"/>
    </source>
</evidence>
<dbReference type="InterPro" id="IPR027417">
    <property type="entry name" value="P-loop_NTPase"/>
</dbReference>
<evidence type="ECO:0000313" key="12">
    <source>
        <dbReference type="Proteomes" id="UP000193926"/>
    </source>
</evidence>
<dbReference type="GO" id="GO:0005737">
    <property type="term" value="C:cytoplasm"/>
    <property type="evidence" value="ECO:0007669"/>
    <property type="project" value="UniProtKB-SubCell"/>
</dbReference>
<dbReference type="GO" id="GO:0046872">
    <property type="term" value="F:metal ion binding"/>
    <property type="evidence" value="ECO:0007669"/>
    <property type="project" value="UniProtKB-KW"/>
</dbReference>
<dbReference type="SUPFAM" id="SSF52540">
    <property type="entry name" value="P-loop containing nucleoside triphosphate hydrolases"/>
    <property type="match status" value="1"/>
</dbReference>
<comment type="subcellular location">
    <subcellularLocation>
        <location evidence="1">Cytoplasm</location>
    </subcellularLocation>
</comment>
<dbReference type="EMBL" id="JFKC01000012">
    <property type="protein sequence ID" value="OSQ49858.1"/>
    <property type="molecule type" value="Genomic_DNA"/>
</dbReference>
<evidence type="ECO:0000256" key="3">
    <source>
        <dbReference type="ARBA" id="ARBA00019010"/>
    </source>
</evidence>
<keyword evidence="6" id="KW-0479">Metal-binding</keyword>
<keyword evidence="12" id="KW-1185">Reference proteome</keyword>
<keyword evidence="7" id="KW-0547">Nucleotide-binding</keyword>
<dbReference type="Pfam" id="PF02367">
    <property type="entry name" value="TsaE"/>
    <property type="match status" value="1"/>
</dbReference>
<evidence type="ECO:0000256" key="10">
    <source>
        <dbReference type="ARBA" id="ARBA00032441"/>
    </source>
</evidence>
<dbReference type="OrthoDB" id="9800307at2"/>
<organism evidence="11 12">
    <name type="scientific">Marivita geojedonensis</name>
    <dbReference type="NCBI Taxonomy" id="1123756"/>
    <lineage>
        <taxon>Bacteria</taxon>
        <taxon>Pseudomonadati</taxon>
        <taxon>Pseudomonadota</taxon>
        <taxon>Alphaproteobacteria</taxon>
        <taxon>Rhodobacterales</taxon>
        <taxon>Roseobacteraceae</taxon>
        <taxon>Marivita</taxon>
    </lineage>
</organism>
<dbReference type="GO" id="GO:0002949">
    <property type="term" value="P:tRNA threonylcarbamoyladenosine modification"/>
    <property type="evidence" value="ECO:0007669"/>
    <property type="project" value="InterPro"/>
</dbReference>
<keyword evidence="9" id="KW-0460">Magnesium</keyword>
<keyword evidence="5" id="KW-0819">tRNA processing</keyword>
<sequence length="157" mass="17311">MTKSRAAFTSHSPDETAQLARRVGAQLGAGDTLLLEGGIGAGKSHFARALILSRLAEAEDVPSPTFTLVQTYDLPDCELWHADLYRLGDPDQIVELGLLDAFQAAICLIEWPDRLAELTPETALTVRFDDMLQNDTRQIEFTWTAPHWTSCVKEALA</sequence>
<dbReference type="AlphaFoldDB" id="A0A1X4NJG1"/>
<gene>
    <name evidence="11" type="ORF">MGEO_12520</name>
</gene>
<evidence type="ECO:0000256" key="1">
    <source>
        <dbReference type="ARBA" id="ARBA00004496"/>
    </source>
</evidence>
<dbReference type="Proteomes" id="UP000193926">
    <property type="component" value="Unassembled WGS sequence"/>
</dbReference>
<dbReference type="PANTHER" id="PTHR33540">
    <property type="entry name" value="TRNA THREONYLCARBAMOYLADENOSINE BIOSYNTHESIS PROTEIN TSAE"/>
    <property type="match status" value="1"/>
</dbReference>
<comment type="similarity">
    <text evidence="2">Belongs to the TsaE family.</text>
</comment>
<evidence type="ECO:0000256" key="7">
    <source>
        <dbReference type="ARBA" id="ARBA00022741"/>
    </source>
</evidence>
<proteinExistence type="inferred from homology"/>
<evidence type="ECO:0000256" key="6">
    <source>
        <dbReference type="ARBA" id="ARBA00022723"/>
    </source>
</evidence>
<evidence type="ECO:0000256" key="2">
    <source>
        <dbReference type="ARBA" id="ARBA00007599"/>
    </source>
</evidence>
<reference evidence="11 12" key="1">
    <citation type="submission" date="2014-03" db="EMBL/GenBank/DDBJ databases">
        <title>The draft genome sequence of Marivita geojedonensis KCTC 23882.</title>
        <authorList>
            <person name="Lai Q."/>
            <person name="Shao Z."/>
        </authorList>
    </citation>
    <scope>NUCLEOTIDE SEQUENCE [LARGE SCALE GENOMIC DNA]</scope>
    <source>
        <strain evidence="11 12">DPG-138</strain>
    </source>
</reference>
<dbReference type="STRING" id="1123756.MGEO_12520"/>
<dbReference type="Gene3D" id="3.40.50.300">
    <property type="entry name" value="P-loop containing nucleotide triphosphate hydrolases"/>
    <property type="match status" value="1"/>
</dbReference>
<keyword evidence="4" id="KW-0963">Cytoplasm</keyword>
<comment type="caution">
    <text evidence="11">The sequence shown here is derived from an EMBL/GenBank/DDBJ whole genome shotgun (WGS) entry which is preliminary data.</text>
</comment>
<dbReference type="GO" id="GO:0005524">
    <property type="term" value="F:ATP binding"/>
    <property type="evidence" value="ECO:0007669"/>
    <property type="project" value="UniProtKB-KW"/>
</dbReference>
<dbReference type="InterPro" id="IPR003442">
    <property type="entry name" value="T6A_TsaE"/>
</dbReference>